<dbReference type="Proteomes" id="UP000289152">
    <property type="component" value="Unassembled WGS sequence"/>
</dbReference>
<accession>A0A4V1M4Z8</accession>
<reference evidence="2 3" key="1">
    <citation type="submission" date="2016-06" db="EMBL/GenBank/DDBJ databases">
        <title>Evolution of pathogenesis and genome organization in the Tremellales.</title>
        <authorList>
            <person name="Cuomo C."/>
            <person name="Litvintseva A."/>
            <person name="Heitman J."/>
            <person name="Chen Y."/>
            <person name="Sun S."/>
            <person name="Springer D."/>
            <person name="Dromer F."/>
            <person name="Young S."/>
            <person name="Zeng Q."/>
            <person name="Chapman S."/>
            <person name="Gujja S."/>
            <person name="Saif S."/>
            <person name="Birren B."/>
        </authorList>
    </citation>
    <scope>NUCLEOTIDE SEQUENCE [LARGE SCALE GENOMIC DNA]</scope>
    <source>
        <strain evidence="2 3">ATCC 28783</strain>
    </source>
</reference>
<feature type="compositionally biased region" description="Polar residues" evidence="1">
    <location>
        <begin position="40"/>
        <end position="59"/>
    </location>
</feature>
<proteinExistence type="predicted"/>
<protein>
    <submittedName>
        <fullName evidence="2">Uncharacterized protein</fullName>
    </submittedName>
</protein>
<feature type="compositionally biased region" description="Polar residues" evidence="1">
    <location>
        <begin position="133"/>
        <end position="170"/>
    </location>
</feature>
<name>A0A4V1M4Z8_TREME</name>
<sequence>MDLPLSSDWDLIRQHMEEDMQEYYRQLKACKKQPDFSRPRNPQTSGQLQPSSSGPNTDPSLIVYTHGVEDIRGGSNISPSILGIDTSGGEKREGGNTITRPILPINISGTSENTSKRNTKPTTTNDGAVRKSGPSTSSSVHFDPVHSSTREGSATSGPRTSRPAASTADTQDLGPAPLTTPSLFSTHTHIQPSSQLPSLADGPRMATIWKAFGQVYHTLWKAGLGLPRNILPGQNMQDQYSKRSDDPNFLLMVLNDFKTVHDFYSSDCNGPHEAVTTARRETAMKLSCGGF</sequence>
<comment type="caution">
    <text evidence="2">The sequence shown here is derived from an EMBL/GenBank/DDBJ whole genome shotgun (WGS) entry which is preliminary data.</text>
</comment>
<evidence type="ECO:0000313" key="3">
    <source>
        <dbReference type="Proteomes" id="UP000289152"/>
    </source>
</evidence>
<dbReference type="AlphaFoldDB" id="A0A4V1M4Z8"/>
<organism evidence="2 3">
    <name type="scientific">Tremella mesenterica</name>
    <name type="common">Jelly fungus</name>
    <dbReference type="NCBI Taxonomy" id="5217"/>
    <lineage>
        <taxon>Eukaryota</taxon>
        <taxon>Fungi</taxon>
        <taxon>Dikarya</taxon>
        <taxon>Basidiomycota</taxon>
        <taxon>Agaricomycotina</taxon>
        <taxon>Tremellomycetes</taxon>
        <taxon>Tremellales</taxon>
        <taxon>Tremellaceae</taxon>
        <taxon>Tremella</taxon>
    </lineage>
</organism>
<feature type="compositionally biased region" description="Polar residues" evidence="1">
    <location>
        <begin position="179"/>
        <end position="197"/>
    </location>
</feature>
<evidence type="ECO:0000313" key="2">
    <source>
        <dbReference type="EMBL" id="RXK42117.1"/>
    </source>
</evidence>
<keyword evidence="3" id="KW-1185">Reference proteome</keyword>
<evidence type="ECO:0000256" key="1">
    <source>
        <dbReference type="SAM" id="MobiDB-lite"/>
    </source>
</evidence>
<gene>
    <name evidence="2" type="ORF">M231_00474</name>
</gene>
<dbReference type="EMBL" id="SDIL01000003">
    <property type="protein sequence ID" value="RXK42117.1"/>
    <property type="molecule type" value="Genomic_DNA"/>
</dbReference>
<feature type="region of interest" description="Disordered" evidence="1">
    <location>
        <begin position="30"/>
        <end position="199"/>
    </location>
</feature>
<dbReference type="InParanoid" id="A0A4V1M4Z8"/>